<dbReference type="InterPro" id="IPR055558">
    <property type="entry name" value="DUF7134"/>
</dbReference>
<organism evidence="12 13">
    <name type="scientific">Aeromicrobium chenweiae</name>
    <dbReference type="NCBI Taxonomy" id="2079793"/>
    <lineage>
        <taxon>Bacteria</taxon>
        <taxon>Bacillati</taxon>
        <taxon>Actinomycetota</taxon>
        <taxon>Actinomycetes</taxon>
        <taxon>Propionibacteriales</taxon>
        <taxon>Nocardioidaceae</taxon>
        <taxon>Aeromicrobium</taxon>
    </lineage>
</organism>
<evidence type="ECO:0000259" key="9">
    <source>
        <dbReference type="Pfam" id="PF02518"/>
    </source>
</evidence>
<evidence type="ECO:0000256" key="6">
    <source>
        <dbReference type="ARBA" id="ARBA00022777"/>
    </source>
</evidence>
<dbReference type="AlphaFoldDB" id="A0A2S0WLE2"/>
<reference evidence="13" key="1">
    <citation type="submission" date="2018-01" db="EMBL/GenBank/DDBJ databases">
        <authorList>
            <person name="Li J."/>
        </authorList>
    </citation>
    <scope>NUCLEOTIDE SEQUENCE [LARGE SCALE GENOMIC DNA]</scope>
    <source>
        <strain evidence="13">592</strain>
    </source>
</reference>
<dbReference type="KEGG" id="aez:C3E78_07950"/>
<keyword evidence="4" id="KW-0808">Transferase</keyword>
<dbReference type="InterPro" id="IPR003594">
    <property type="entry name" value="HATPase_dom"/>
</dbReference>
<evidence type="ECO:0000256" key="1">
    <source>
        <dbReference type="ARBA" id="ARBA00000085"/>
    </source>
</evidence>
<protein>
    <recommendedName>
        <fullName evidence="2">histidine kinase</fullName>
        <ecNumber evidence="2">2.7.13.3</ecNumber>
    </recommendedName>
</protein>
<keyword evidence="13" id="KW-1185">Reference proteome</keyword>
<evidence type="ECO:0000259" key="11">
    <source>
        <dbReference type="Pfam" id="PF23539"/>
    </source>
</evidence>
<evidence type="ECO:0000256" key="3">
    <source>
        <dbReference type="ARBA" id="ARBA00022553"/>
    </source>
</evidence>
<proteinExistence type="predicted"/>
<keyword evidence="7" id="KW-0067">ATP-binding</keyword>
<keyword evidence="6 12" id="KW-0418">Kinase</keyword>
<evidence type="ECO:0000259" key="10">
    <source>
        <dbReference type="Pfam" id="PF07730"/>
    </source>
</evidence>
<dbReference type="RefSeq" id="WP_108577781.1">
    <property type="nucleotide sequence ID" value="NZ_CP026952.1"/>
</dbReference>
<evidence type="ECO:0000256" key="8">
    <source>
        <dbReference type="ARBA" id="ARBA00023012"/>
    </source>
</evidence>
<dbReference type="InterPro" id="IPR011712">
    <property type="entry name" value="Sig_transdc_His_kin_sub3_dim/P"/>
</dbReference>
<keyword evidence="5" id="KW-0547">Nucleotide-binding</keyword>
<feature type="domain" description="Signal transduction histidine kinase subgroup 3 dimerisation and phosphoacceptor" evidence="10">
    <location>
        <begin position="187"/>
        <end position="253"/>
    </location>
</feature>
<dbReference type="SUPFAM" id="SSF55874">
    <property type="entry name" value="ATPase domain of HSP90 chaperone/DNA topoisomerase II/histidine kinase"/>
    <property type="match status" value="1"/>
</dbReference>
<dbReference type="Pfam" id="PF23539">
    <property type="entry name" value="DUF7134"/>
    <property type="match status" value="1"/>
</dbReference>
<dbReference type="GO" id="GO:0016020">
    <property type="term" value="C:membrane"/>
    <property type="evidence" value="ECO:0007669"/>
    <property type="project" value="InterPro"/>
</dbReference>
<dbReference type="EMBL" id="CP026952">
    <property type="protein sequence ID" value="AWB92136.1"/>
    <property type="molecule type" value="Genomic_DNA"/>
</dbReference>
<dbReference type="InterPro" id="IPR050482">
    <property type="entry name" value="Sensor_HK_TwoCompSys"/>
</dbReference>
<dbReference type="Proteomes" id="UP000244384">
    <property type="component" value="Chromosome"/>
</dbReference>
<dbReference type="Pfam" id="PF07730">
    <property type="entry name" value="HisKA_3"/>
    <property type="match status" value="1"/>
</dbReference>
<dbReference type="CDD" id="cd16917">
    <property type="entry name" value="HATPase_UhpB-NarQ-NarX-like"/>
    <property type="match status" value="1"/>
</dbReference>
<name>A0A2S0WLE2_9ACTN</name>
<dbReference type="Gene3D" id="1.20.5.1930">
    <property type="match status" value="1"/>
</dbReference>
<accession>A0A5F2ETM8</accession>
<dbReference type="PANTHER" id="PTHR24421:SF10">
    <property type="entry name" value="NITRATE_NITRITE SENSOR PROTEIN NARQ"/>
    <property type="match status" value="1"/>
</dbReference>
<evidence type="ECO:0000256" key="4">
    <source>
        <dbReference type="ARBA" id="ARBA00022679"/>
    </source>
</evidence>
<dbReference type="GO" id="GO:0046983">
    <property type="term" value="F:protein dimerization activity"/>
    <property type="evidence" value="ECO:0007669"/>
    <property type="project" value="InterPro"/>
</dbReference>
<dbReference type="Pfam" id="PF02518">
    <property type="entry name" value="HATPase_c"/>
    <property type="match status" value="1"/>
</dbReference>
<keyword evidence="8" id="KW-0902">Two-component regulatory system</keyword>
<feature type="domain" description="DUF7134" evidence="11">
    <location>
        <begin position="9"/>
        <end position="159"/>
    </location>
</feature>
<evidence type="ECO:0000256" key="7">
    <source>
        <dbReference type="ARBA" id="ARBA00022840"/>
    </source>
</evidence>
<dbReference type="GO" id="GO:0000155">
    <property type="term" value="F:phosphorelay sensor kinase activity"/>
    <property type="evidence" value="ECO:0007669"/>
    <property type="project" value="InterPro"/>
</dbReference>
<evidence type="ECO:0000256" key="2">
    <source>
        <dbReference type="ARBA" id="ARBA00012438"/>
    </source>
</evidence>
<dbReference type="Gene3D" id="3.30.565.10">
    <property type="entry name" value="Histidine kinase-like ATPase, C-terminal domain"/>
    <property type="match status" value="1"/>
</dbReference>
<dbReference type="InterPro" id="IPR036890">
    <property type="entry name" value="HATPase_C_sf"/>
</dbReference>
<feature type="domain" description="Histidine kinase/HSP90-like ATPase" evidence="9">
    <location>
        <begin position="301"/>
        <end position="387"/>
    </location>
</feature>
<evidence type="ECO:0000256" key="5">
    <source>
        <dbReference type="ARBA" id="ARBA00022741"/>
    </source>
</evidence>
<dbReference type="GO" id="GO:0005524">
    <property type="term" value="F:ATP binding"/>
    <property type="evidence" value="ECO:0007669"/>
    <property type="project" value="UniProtKB-KW"/>
</dbReference>
<keyword evidence="3" id="KW-0597">Phosphoprotein</keyword>
<dbReference type="OrthoDB" id="227596at2"/>
<sequence length="393" mass="41004">MPGLSEVRALHREHPVAFDALLALVLMPIVVFVPDTERADGSALSGAAAVVAVLSCAALAFRRRQPAAVLVASVLGAGVVILLDGGPSSVALVPFVALYSFAVAHGWVSTLVGFVAAVVGVGTAVALATTPWPPDSHAFQHVSSFAVAAAVGTTVRARRAYVVAIEERAERAERTREQEAARRVAEERLRIARELHDVIAHGVAIVNVQASVARHLVLGDPPAAVAALDHVRDAGRAILDELGDVLNVLRQQDDVVDLHSPAPGLDQVHQLVASFQAAGMSIRQSVTGTPRAITGGADLVAYRVLQEALTNAHKHGTGPATMTICYEPAHVELEVTNPVGDDETADRSGGAGFGLIGMRERVAAVGGQMAARRGPDGRFEVSVRLPDRAGVHA</sequence>
<evidence type="ECO:0000313" key="12">
    <source>
        <dbReference type="EMBL" id="AWB92136.1"/>
    </source>
</evidence>
<comment type="catalytic activity">
    <reaction evidence="1">
        <text>ATP + protein L-histidine = ADP + protein N-phospho-L-histidine.</text>
        <dbReference type="EC" id="2.7.13.3"/>
    </reaction>
</comment>
<gene>
    <name evidence="12" type="ORF">C3E78_07950</name>
</gene>
<evidence type="ECO:0000313" key="13">
    <source>
        <dbReference type="Proteomes" id="UP000244384"/>
    </source>
</evidence>
<dbReference type="EC" id="2.7.13.3" evidence="2"/>
<dbReference type="PANTHER" id="PTHR24421">
    <property type="entry name" value="NITRATE/NITRITE SENSOR PROTEIN NARX-RELATED"/>
    <property type="match status" value="1"/>
</dbReference>
<accession>A0A2S0WLE2</accession>